<sequence length="202" mass="23686">MYQDSHPLIELIQWKRTSCGLRIVNGLLLEKALRKDCVSKECMELIRDSIVNKINVLLDAKDYDCDGKRNGYFQDLVKRLHNIPRKADKLTHLVEKKAVTVVEGCSTTPPECPGTNYTNCELYYVAFYGRKLKWNSVVCSESNNFSTKLEKEPIIIAHTTIAHRIMSYWQTRLESRLKVNIVDNIFEQKKLFHLYRCFVRFY</sequence>
<name>A0A0K0D2D2_ANGCA</name>
<evidence type="ECO:0000313" key="2">
    <source>
        <dbReference type="WBParaSite" id="ACAC_0000422701-mRNA-1"/>
    </source>
</evidence>
<organism evidence="1 2">
    <name type="scientific">Angiostrongylus cantonensis</name>
    <name type="common">Rat lungworm</name>
    <dbReference type="NCBI Taxonomy" id="6313"/>
    <lineage>
        <taxon>Eukaryota</taxon>
        <taxon>Metazoa</taxon>
        <taxon>Ecdysozoa</taxon>
        <taxon>Nematoda</taxon>
        <taxon>Chromadorea</taxon>
        <taxon>Rhabditida</taxon>
        <taxon>Rhabditina</taxon>
        <taxon>Rhabditomorpha</taxon>
        <taxon>Strongyloidea</taxon>
        <taxon>Metastrongylidae</taxon>
        <taxon>Angiostrongylus</taxon>
    </lineage>
</organism>
<reference evidence="2" key="2">
    <citation type="submission" date="2017-02" db="UniProtKB">
        <authorList>
            <consortium name="WormBaseParasite"/>
        </authorList>
    </citation>
    <scope>IDENTIFICATION</scope>
</reference>
<dbReference type="AlphaFoldDB" id="A0A0K0D2D2"/>
<proteinExistence type="predicted"/>
<evidence type="ECO:0000313" key="1">
    <source>
        <dbReference type="Proteomes" id="UP000035642"/>
    </source>
</evidence>
<dbReference type="WBParaSite" id="ACAC_0000422701-mRNA-1">
    <property type="protein sequence ID" value="ACAC_0000422701-mRNA-1"/>
    <property type="gene ID" value="ACAC_0000422701"/>
</dbReference>
<reference evidence="1" key="1">
    <citation type="submission" date="2012-09" db="EMBL/GenBank/DDBJ databases">
        <authorList>
            <person name="Martin A.A."/>
        </authorList>
    </citation>
    <scope>NUCLEOTIDE SEQUENCE</scope>
</reference>
<dbReference type="Proteomes" id="UP000035642">
    <property type="component" value="Unassembled WGS sequence"/>
</dbReference>
<keyword evidence="1" id="KW-1185">Reference proteome</keyword>
<protein>
    <submittedName>
        <fullName evidence="2">CASPASE_P10 domain-containing protein</fullName>
    </submittedName>
</protein>
<accession>A0A0K0D2D2</accession>